<comment type="caution">
    <text evidence="1">The sequence shown here is derived from an EMBL/GenBank/DDBJ whole genome shotgun (WGS) entry which is preliminary data.</text>
</comment>
<evidence type="ECO:0000313" key="1">
    <source>
        <dbReference type="EMBL" id="CAG7833190.1"/>
    </source>
</evidence>
<organism evidence="1 2">
    <name type="scientific">Allacma fusca</name>
    <dbReference type="NCBI Taxonomy" id="39272"/>
    <lineage>
        <taxon>Eukaryota</taxon>
        <taxon>Metazoa</taxon>
        <taxon>Ecdysozoa</taxon>
        <taxon>Arthropoda</taxon>
        <taxon>Hexapoda</taxon>
        <taxon>Collembola</taxon>
        <taxon>Symphypleona</taxon>
        <taxon>Sminthuridae</taxon>
        <taxon>Allacma</taxon>
    </lineage>
</organism>
<keyword evidence="2" id="KW-1185">Reference proteome</keyword>
<dbReference type="EMBL" id="CAJVCH010568938">
    <property type="protein sequence ID" value="CAG7833190.1"/>
    <property type="molecule type" value="Genomic_DNA"/>
</dbReference>
<dbReference type="Proteomes" id="UP000708208">
    <property type="component" value="Unassembled WGS sequence"/>
</dbReference>
<gene>
    <name evidence="1" type="ORF">AFUS01_LOCUS42833</name>
</gene>
<name>A0A8J2PR18_9HEXA</name>
<feature type="non-terminal residue" evidence="1">
    <location>
        <position position="1"/>
    </location>
</feature>
<reference evidence="1" key="1">
    <citation type="submission" date="2021-06" db="EMBL/GenBank/DDBJ databases">
        <authorList>
            <person name="Hodson N. C."/>
            <person name="Mongue J. A."/>
            <person name="Jaron S. K."/>
        </authorList>
    </citation>
    <scope>NUCLEOTIDE SEQUENCE</scope>
</reference>
<accession>A0A8J2PR18</accession>
<protein>
    <submittedName>
        <fullName evidence="1">Uncharacterized protein</fullName>
    </submittedName>
</protein>
<evidence type="ECO:0000313" key="2">
    <source>
        <dbReference type="Proteomes" id="UP000708208"/>
    </source>
</evidence>
<sequence length="15" mass="1598">MEESGFVGSENGARQ</sequence>
<proteinExistence type="predicted"/>